<dbReference type="Proteomes" id="UP001580928">
    <property type="component" value="Unassembled WGS sequence"/>
</dbReference>
<keyword evidence="3" id="KW-0804">Transcription</keyword>
<evidence type="ECO:0000313" key="6">
    <source>
        <dbReference type="Proteomes" id="UP001580928"/>
    </source>
</evidence>
<evidence type="ECO:0000256" key="1">
    <source>
        <dbReference type="ARBA" id="ARBA00023015"/>
    </source>
</evidence>
<keyword evidence="1" id="KW-0805">Transcription regulation</keyword>
<dbReference type="Pfam" id="PF00392">
    <property type="entry name" value="GntR"/>
    <property type="match status" value="1"/>
</dbReference>
<dbReference type="Gene3D" id="1.10.287.100">
    <property type="match status" value="1"/>
</dbReference>
<comment type="caution">
    <text evidence="5">The sequence shown here is derived from an EMBL/GenBank/DDBJ whole genome shotgun (WGS) entry which is preliminary data.</text>
</comment>
<dbReference type="CDD" id="cd07377">
    <property type="entry name" value="WHTH_GntR"/>
    <property type="match status" value="1"/>
</dbReference>
<dbReference type="PANTHER" id="PTHR38445">
    <property type="entry name" value="HTH-TYPE TRANSCRIPTIONAL REPRESSOR YTRA"/>
    <property type="match status" value="1"/>
</dbReference>
<organism evidence="5 6">
    <name type="scientific">Albibacterium profundi</name>
    <dbReference type="NCBI Taxonomy" id="3134906"/>
    <lineage>
        <taxon>Bacteria</taxon>
        <taxon>Pseudomonadati</taxon>
        <taxon>Bacteroidota</taxon>
        <taxon>Sphingobacteriia</taxon>
        <taxon>Sphingobacteriales</taxon>
        <taxon>Sphingobacteriaceae</taxon>
        <taxon>Albibacterium</taxon>
    </lineage>
</organism>
<dbReference type="SMART" id="SM00345">
    <property type="entry name" value="HTH_GNTR"/>
    <property type="match status" value="1"/>
</dbReference>
<dbReference type="RefSeq" id="WP_375556427.1">
    <property type="nucleotide sequence ID" value="NZ_JBBVGT010000002.1"/>
</dbReference>
<name>A0ABV5CBD9_9SPHI</name>
<dbReference type="Gene3D" id="1.10.10.10">
    <property type="entry name" value="Winged helix-like DNA-binding domain superfamily/Winged helix DNA-binding domain"/>
    <property type="match status" value="1"/>
</dbReference>
<dbReference type="SUPFAM" id="SSF46785">
    <property type="entry name" value="Winged helix' DNA-binding domain"/>
    <property type="match status" value="1"/>
</dbReference>
<proteinExistence type="predicted"/>
<reference evidence="5 6" key="1">
    <citation type="submission" date="2024-04" db="EMBL/GenBank/DDBJ databases">
        <title>Albibacterium profundi sp. nov., isolated from sediment of the Challenger Deep of Mariana Trench.</title>
        <authorList>
            <person name="Wang Y."/>
        </authorList>
    </citation>
    <scope>NUCLEOTIDE SEQUENCE [LARGE SCALE GENOMIC DNA]</scope>
    <source>
        <strain evidence="5 6">RHL897</strain>
    </source>
</reference>
<evidence type="ECO:0000256" key="3">
    <source>
        <dbReference type="ARBA" id="ARBA00023163"/>
    </source>
</evidence>
<evidence type="ECO:0000313" key="5">
    <source>
        <dbReference type="EMBL" id="MFB5944868.1"/>
    </source>
</evidence>
<keyword evidence="2" id="KW-0238">DNA-binding</keyword>
<dbReference type="InterPro" id="IPR036388">
    <property type="entry name" value="WH-like_DNA-bd_sf"/>
</dbReference>
<dbReference type="PANTHER" id="PTHR38445:SF10">
    <property type="entry name" value="GNTR-FAMILY TRANSCRIPTIONAL REGULATOR"/>
    <property type="match status" value="1"/>
</dbReference>
<evidence type="ECO:0000256" key="2">
    <source>
        <dbReference type="ARBA" id="ARBA00023125"/>
    </source>
</evidence>
<gene>
    <name evidence="5" type="ORF">WKR92_03380</name>
</gene>
<keyword evidence="6" id="KW-1185">Reference proteome</keyword>
<accession>A0ABV5CBD9</accession>
<evidence type="ECO:0000259" key="4">
    <source>
        <dbReference type="PROSITE" id="PS50949"/>
    </source>
</evidence>
<dbReference type="InterPro" id="IPR000524">
    <property type="entry name" value="Tscrpt_reg_HTH_GntR"/>
</dbReference>
<feature type="domain" description="HTH gntR-type" evidence="4">
    <location>
        <begin position="7"/>
        <end position="75"/>
    </location>
</feature>
<dbReference type="EMBL" id="JBBVGT010000002">
    <property type="protein sequence ID" value="MFB5944868.1"/>
    <property type="molecule type" value="Genomic_DNA"/>
</dbReference>
<sequence>MDFNSNKAIYLQIAEHVFEQILLGVWAVEEKMPSVREFAVQLEVNPNTVMRSYDFLQQMEVIYNKRGIGFFVAKDSVKHIKEYKRAVFVEEDLPQLFKDIYLLDISLDELKDRYQAFVDQNFKTNQNENE</sequence>
<protein>
    <submittedName>
        <fullName evidence="5">GntR family transcriptional regulator</fullName>
    </submittedName>
</protein>
<dbReference type="PROSITE" id="PS50949">
    <property type="entry name" value="HTH_GNTR"/>
    <property type="match status" value="1"/>
</dbReference>
<dbReference type="InterPro" id="IPR036390">
    <property type="entry name" value="WH_DNA-bd_sf"/>
</dbReference>